<gene>
    <name evidence="1" type="ORF">SAMN04489735_104521</name>
</gene>
<organism evidence="1 2">
    <name type="scientific">Aneurinibacillus thermoaerophilus</name>
    <dbReference type="NCBI Taxonomy" id="143495"/>
    <lineage>
        <taxon>Bacteria</taxon>
        <taxon>Bacillati</taxon>
        <taxon>Bacillota</taxon>
        <taxon>Bacilli</taxon>
        <taxon>Bacillales</taxon>
        <taxon>Paenibacillaceae</taxon>
        <taxon>Aneurinibacillus group</taxon>
        <taxon>Aneurinibacillus</taxon>
    </lineage>
</organism>
<name>A0A1G8ELA5_ANETH</name>
<dbReference type="AlphaFoldDB" id="A0A1G8ELA5"/>
<evidence type="ECO:0000313" key="1">
    <source>
        <dbReference type="EMBL" id="SDH70499.1"/>
    </source>
</evidence>
<dbReference type="Proteomes" id="UP000198956">
    <property type="component" value="Unassembled WGS sequence"/>
</dbReference>
<accession>A0A1G8ELA5</accession>
<proteinExistence type="predicted"/>
<reference evidence="1 2" key="1">
    <citation type="submission" date="2016-10" db="EMBL/GenBank/DDBJ databases">
        <authorList>
            <person name="de Groot N.N."/>
        </authorList>
    </citation>
    <scope>NUCLEOTIDE SEQUENCE [LARGE SCALE GENOMIC DNA]</scope>
    <source>
        <strain evidence="1 2">L 420-91</strain>
    </source>
</reference>
<dbReference type="EMBL" id="FNDE01000045">
    <property type="protein sequence ID" value="SDH70499.1"/>
    <property type="molecule type" value="Genomic_DNA"/>
</dbReference>
<sequence>MGRSKKKSDGKLKRIGDAQRETYKKIYGVKPSDSKRKRCGNCLKHVNLKICSKYHILTSPYEVCGAFTPDSRIRFFRGGSTSPK</sequence>
<dbReference type="RefSeq" id="WP_091261263.1">
    <property type="nucleotide sequence ID" value="NZ_FNDE01000045.1"/>
</dbReference>
<protein>
    <submittedName>
        <fullName evidence="1">Uncharacterized protein</fullName>
    </submittedName>
</protein>
<evidence type="ECO:0000313" key="2">
    <source>
        <dbReference type="Proteomes" id="UP000198956"/>
    </source>
</evidence>